<dbReference type="PANTHER" id="PTHR30469">
    <property type="entry name" value="MULTIDRUG RESISTANCE PROTEIN MDTA"/>
    <property type="match status" value="1"/>
</dbReference>
<evidence type="ECO:0000313" key="5">
    <source>
        <dbReference type="EMBL" id="QIA09154.1"/>
    </source>
</evidence>
<feature type="chain" id="PRO_5025361793" evidence="3">
    <location>
        <begin position="24"/>
        <end position="350"/>
    </location>
</feature>
<sequence length="350" mass="38708">MKRFIILIAVSYLLFACSGSGQKKEAFTKNVKVTTAKKVENISTLSFSGVVKGAHEISVGFKTAGQIQKIYARQGDYVKNGQVLAQLDSSDYKLGLDAYKIQYAHLKKEVARLKAMFDAKTISENDYEKAKAGLEQLEIQVRTYQNKVNYTTLSAPTSGYIQSVNNDPSEMIDAGSPLFSLLDNSKYEVVVDIPAKQYVEKELFKGYFITSKFIGDQKLPLNLISISPKADVNQLYQMRFIIEDINSKITAGMNVELHIEKENVTNVGKYTITPHAVLSKAEKTYVWIYSNGKVTSKEVAVYGIDENGDLSISGISTDDKIVRAGVNSLHENEAVVLLNDANKTNIGGLL</sequence>
<dbReference type="Proteomes" id="UP000474630">
    <property type="component" value="Chromosome"/>
</dbReference>
<name>A0A6C0RF57_9BACT</name>
<evidence type="ECO:0000256" key="2">
    <source>
        <dbReference type="SAM" id="Coils"/>
    </source>
</evidence>
<dbReference type="AlphaFoldDB" id="A0A6C0RF57"/>
<feature type="signal peptide" evidence="3">
    <location>
        <begin position="1"/>
        <end position="23"/>
    </location>
</feature>
<dbReference type="GO" id="GO:1990281">
    <property type="term" value="C:efflux pump complex"/>
    <property type="evidence" value="ECO:0007669"/>
    <property type="project" value="TreeGrafter"/>
</dbReference>
<dbReference type="InterPro" id="IPR058625">
    <property type="entry name" value="MdtA-like_BSH"/>
</dbReference>
<dbReference type="NCBIfam" id="TIGR01730">
    <property type="entry name" value="RND_mfp"/>
    <property type="match status" value="1"/>
</dbReference>
<dbReference type="Gene3D" id="2.40.420.20">
    <property type="match status" value="1"/>
</dbReference>
<dbReference type="KEGG" id="drc:G0Q07_16150"/>
<dbReference type="EMBL" id="CP048409">
    <property type="protein sequence ID" value="QIA09154.1"/>
    <property type="molecule type" value="Genomic_DNA"/>
</dbReference>
<gene>
    <name evidence="5" type="ORF">G0Q07_16150</name>
</gene>
<dbReference type="GO" id="GO:0015562">
    <property type="term" value="F:efflux transmembrane transporter activity"/>
    <property type="evidence" value="ECO:0007669"/>
    <property type="project" value="TreeGrafter"/>
</dbReference>
<keyword evidence="3" id="KW-0732">Signal</keyword>
<dbReference type="Gene3D" id="2.40.30.170">
    <property type="match status" value="1"/>
</dbReference>
<feature type="domain" description="Multidrug resistance protein MdtA-like barrel-sandwich hybrid" evidence="4">
    <location>
        <begin position="57"/>
        <end position="181"/>
    </location>
</feature>
<dbReference type="SUPFAM" id="SSF111369">
    <property type="entry name" value="HlyD-like secretion proteins"/>
    <property type="match status" value="1"/>
</dbReference>
<protein>
    <submittedName>
        <fullName evidence="5">Efflux RND transporter periplasmic adaptor subunit</fullName>
    </submittedName>
</protein>
<dbReference type="Gene3D" id="2.40.50.100">
    <property type="match status" value="1"/>
</dbReference>
<evidence type="ECO:0000259" key="4">
    <source>
        <dbReference type="Pfam" id="PF25917"/>
    </source>
</evidence>
<evidence type="ECO:0000256" key="3">
    <source>
        <dbReference type="SAM" id="SignalP"/>
    </source>
</evidence>
<organism evidence="5 6">
    <name type="scientific">Draconibacterium halophilum</name>
    <dbReference type="NCBI Taxonomy" id="2706887"/>
    <lineage>
        <taxon>Bacteria</taxon>
        <taxon>Pseudomonadati</taxon>
        <taxon>Bacteroidota</taxon>
        <taxon>Bacteroidia</taxon>
        <taxon>Marinilabiliales</taxon>
        <taxon>Prolixibacteraceae</taxon>
        <taxon>Draconibacterium</taxon>
    </lineage>
</organism>
<feature type="coiled-coil region" evidence="2">
    <location>
        <begin position="96"/>
        <end position="147"/>
    </location>
</feature>
<evidence type="ECO:0000313" key="6">
    <source>
        <dbReference type="Proteomes" id="UP000474630"/>
    </source>
</evidence>
<dbReference type="PROSITE" id="PS51257">
    <property type="entry name" value="PROKAR_LIPOPROTEIN"/>
    <property type="match status" value="1"/>
</dbReference>
<dbReference type="InterPro" id="IPR006143">
    <property type="entry name" value="RND_pump_MFP"/>
</dbReference>
<dbReference type="RefSeq" id="WP_163348124.1">
    <property type="nucleotide sequence ID" value="NZ_CP048409.1"/>
</dbReference>
<keyword evidence="6" id="KW-1185">Reference proteome</keyword>
<dbReference type="Pfam" id="PF25917">
    <property type="entry name" value="BSH_RND"/>
    <property type="match status" value="1"/>
</dbReference>
<dbReference type="PANTHER" id="PTHR30469:SF15">
    <property type="entry name" value="HLYD FAMILY OF SECRETION PROTEINS"/>
    <property type="match status" value="1"/>
</dbReference>
<comment type="similarity">
    <text evidence="1">Belongs to the membrane fusion protein (MFP) (TC 8.A.1) family.</text>
</comment>
<dbReference type="Gene3D" id="1.10.287.470">
    <property type="entry name" value="Helix hairpin bin"/>
    <property type="match status" value="1"/>
</dbReference>
<proteinExistence type="inferred from homology"/>
<reference evidence="5 6" key="1">
    <citation type="submission" date="2020-02" db="EMBL/GenBank/DDBJ databases">
        <title>Genome sequencing for Draconibacterium sp. strain M1.</title>
        <authorList>
            <person name="Park S.-J."/>
        </authorList>
    </citation>
    <scope>NUCLEOTIDE SEQUENCE [LARGE SCALE GENOMIC DNA]</scope>
    <source>
        <strain evidence="5 6">M1</strain>
    </source>
</reference>
<evidence type="ECO:0000256" key="1">
    <source>
        <dbReference type="ARBA" id="ARBA00009477"/>
    </source>
</evidence>
<keyword evidence="2" id="KW-0175">Coiled coil</keyword>
<accession>A0A6C0RF57</accession>